<dbReference type="InterPro" id="IPR029058">
    <property type="entry name" value="AB_hydrolase_fold"/>
</dbReference>
<dbReference type="FunCoup" id="A0A6I8UKD2">
    <property type="interactions" value="762"/>
</dbReference>
<dbReference type="SUPFAM" id="SSF48371">
    <property type="entry name" value="ARM repeat"/>
    <property type="match status" value="1"/>
</dbReference>
<evidence type="ECO:0000256" key="2">
    <source>
        <dbReference type="SAM" id="Phobius"/>
    </source>
</evidence>
<sequence>MSLEDLKTTLRRYPKLVGLGGVGILTTAGFLLYGSPQARHFFGQYVDKKAPESDKRRAEYIYIKYHIYRESMRKMQQKQEDEKKWISVIINPLGKWWKTAKHSVAWRLLNIAQTGSQPERLKAVQQLVCMDHLKDWDFRHLAQICDARTAVSLARCGADTRWFMPVHRRGCIKNPKMLLSELHGMLARLRPMGCVQHFFSKYFPDQDPIEDIHEYLNQEQTIVLATADTDLLKEIISFLHHITKDPDVSAKIIKDGGLVHLMELRKIFCDDNETLSTLCKVLANMSVVPDVVEHFFTSGWVGTLAEWQQCADLRLQVVSAKTMANLDHDDPNQCTYPPNVYPLHPRVRTRRKPKADIVFVHGLLGGVFITWRQRDRKPTELGLYGKNAFYTSESDDVFLVGEQKRVNGTKQKKAQGMPLVPTQNAGDNNQEQNKANGQPKVEGFKDPVLKAIKKVEEDPVMISDAATKEFVETLRNQPELDSDWEVVHPDIPLDANMNCEGKFSMSGNEWRNQENNEEYTNCWPMEWLPDDYPDSRIIGIDYTSAVTEWSANFTKYCPCEKGQGHIDVRASTLLERIAVSDVGNERPIVWIGHSMGGLLTKLMLLKSIDSHEPKVQQIAKNTKGIVFLGTPHRGSSIAKWQQHIQMILSPSIEVKEMEENAPKLLEMHRRFMGCLNTALRHCKVMSVAEGSPTMLTTFKFPLRIVTEESSRINFGDFYLLKDDHLSLSKPIYRQSFLYQRLLHVIREAVKERQPDTKDQNEMPQTSPNQEVILMNIVAALLKGAKGLFEYLPRVAVRFNT</sequence>
<keyword evidence="2" id="KW-0812">Transmembrane</keyword>
<dbReference type="RefSeq" id="XP_001356900.2">
    <property type="nucleotide sequence ID" value="XM_001356864.4"/>
</dbReference>
<dbReference type="SUPFAM" id="SSF53474">
    <property type="entry name" value="alpha/beta-Hydrolases"/>
    <property type="match status" value="1"/>
</dbReference>
<dbReference type="InterPro" id="IPR016024">
    <property type="entry name" value="ARM-type_fold"/>
</dbReference>
<accession>A0A6I8UKD2</accession>
<name>A0A6I8UKD2_DROPS</name>
<proteinExistence type="predicted"/>
<feature type="compositionally biased region" description="Polar residues" evidence="1">
    <location>
        <begin position="421"/>
        <end position="436"/>
    </location>
</feature>
<dbReference type="KEGG" id="dpo:4817326"/>
<gene>
    <name evidence="4" type="primary">LOC4817326</name>
</gene>
<dbReference type="PANTHER" id="PTHR48187:SF2">
    <property type="entry name" value="LD21810P"/>
    <property type="match status" value="1"/>
</dbReference>
<evidence type="ECO:0000313" key="3">
    <source>
        <dbReference type="Proteomes" id="UP000001819"/>
    </source>
</evidence>
<keyword evidence="2" id="KW-0472">Membrane</keyword>
<reference evidence="4" key="1">
    <citation type="submission" date="2025-08" db="UniProtKB">
        <authorList>
            <consortium name="RefSeq"/>
        </authorList>
    </citation>
    <scope>IDENTIFICATION</scope>
    <source>
        <strain evidence="4">MV-25-SWS-2005</strain>
        <tissue evidence="4">Whole body</tissue>
    </source>
</reference>
<dbReference type="Gene3D" id="1.25.10.10">
    <property type="entry name" value="Leucine-rich Repeat Variant"/>
    <property type="match status" value="1"/>
</dbReference>
<evidence type="ECO:0000313" key="4">
    <source>
        <dbReference type="RefSeq" id="XP_001356900.2"/>
    </source>
</evidence>
<protein>
    <submittedName>
        <fullName evidence="4">Protein SERAC1</fullName>
    </submittedName>
</protein>
<dbReference type="InterPro" id="IPR011989">
    <property type="entry name" value="ARM-like"/>
</dbReference>
<keyword evidence="3" id="KW-1185">Reference proteome</keyword>
<evidence type="ECO:0000256" key="1">
    <source>
        <dbReference type="SAM" id="MobiDB-lite"/>
    </source>
</evidence>
<dbReference type="AlphaFoldDB" id="A0A6I8UKD2"/>
<dbReference type="PANTHER" id="PTHR48187">
    <property type="entry name" value="LD21810P"/>
    <property type="match status" value="1"/>
</dbReference>
<organism evidence="3 4">
    <name type="scientific">Drosophila pseudoobscura pseudoobscura</name>
    <name type="common">Fruit fly</name>
    <dbReference type="NCBI Taxonomy" id="46245"/>
    <lineage>
        <taxon>Eukaryota</taxon>
        <taxon>Metazoa</taxon>
        <taxon>Ecdysozoa</taxon>
        <taxon>Arthropoda</taxon>
        <taxon>Hexapoda</taxon>
        <taxon>Insecta</taxon>
        <taxon>Pterygota</taxon>
        <taxon>Neoptera</taxon>
        <taxon>Endopterygota</taxon>
        <taxon>Diptera</taxon>
        <taxon>Brachycera</taxon>
        <taxon>Muscomorpha</taxon>
        <taxon>Ephydroidea</taxon>
        <taxon>Drosophilidae</taxon>
        <taxon>Drosophila</taxon>
        <taxon>Sophophora</taxon>
    </lineage>
</organism>
<feature type="region of interest" description="Disordered" evidence="1">
    <location>
        <begin position="408"/>
        <end position="442"/>
    </location>
</feature>
<keyword evidence="2" id="KW-1133">Transmembrane helix</keyword>
<dbReference type="Gene3D" id="3.40.50.1820">
    <property type="entry name" value="alpha/beta hydrolase"/>
    <property type="match status" value="1"/>
</dbReference>
<dbReference type="InParanoid" id="A0A6I8UKD2"/>
<dbReference type="Proteomes" id="UP000001819">
    <property type="component" value="Chromosome 4"/>
</dbReference>
<feature type="transmembrane region" description="Helical" evidence="2">
    <location>
        <begin position="16"/>
        <end position="34"/>
    </location>
</feature>